<dbReference type="InterPro" id="IPR029031">
    <property type="entry name" value="Gingipain_N_sf"/>
</dbReference>
<proteinExistence type="predicted"/>
<dbReference type="InterPro" id="IPR029030">
    <property type="entry name" value="Caspase-like_dom_sf"/>
</dbReference>
<dbReference type="EMBL" id="CASHTH010002193">
    <property type="protein sequence ID" value="CAI8025969.1"/>
    <property type="molecule type" value="Genomic_DNA"/>
</dbReference>
<dbReference type="Proteomes" id="UP001174909">
    <property type="component" value="Unassembled WGS sequence"/>
</dbReference>
<gene>
    <name evidence="3" type="ORF">GBAR_LOCUS14962</name>
</gene>
<evidence type="ECO:0000313" key="3">
    <source>
        <dbReference type="EMBL" id="CAI8025969.1"/>
    </source>
</evidence>
<reference evidence="3" key="1">
    <citation type="submission" date="2023-03" db="EMBL/GenBank/DDBJ databases">
        <authorList>
            <person name="Steffen K."/>
            <person name="Cardenas P."/>
        </authorList>
    </citation>
    <scope>NUCLEOTIDE SEQUENCE</scope>
</reference>
<evidence type="ECO:0000259" key="2">
    <source>
        <dbReference type="Pfam" id="PF01364"/>
    </source>
</evidence>
<feature type="domain" description="Gingipain" evidence="2">
    <location>
        <begin position="443"/>
        <end position="818"/>
    </location>
</feature>
<keyword evidence="1" id="KW-0732">Signal</keyword>
<dbReference type="InterPro" id="IPR001769">
    <property type="entry name" value="Gingipain"/>
</dbReference>
<evidence type="ECO:0000256" key="1">
    <source>
        <dbReference type="ARBA" id="ARBA00022729"/>
    </source>
</evidence>
<evidence type="ECO:0000313" key="4">
    <source>
        <dbReference type="Proteomes" id="UP001174909"/>
    </source>
</evidence>
<dbReference type="CDD" id="cd02258">
    <property type="entry name" value="Peptidase_C25_N"/>
    <property type="match status" value="1"/>
</dbReference>
<dbReference type="Gene3D" id="3.40.50.10390">
    <property type="entry name" value="Gingipain r, domain 1"/>
    <property type="match status" value="1"/>
</dbReference>
<keyword evidence="4" id="KW-1185">Reference proteome</keyword>
<protein>
    <submittedName>
        <fullName evidence="3">Gingipain R2</fullName>
    </submittedName>
</protein>
<dbReference type="Gene3D" id="3.40.50.1460">
    <property type="match status" value="1"/>
</dbReference>
<dbReference type="AlphaFoldDB" id="A0AA35SAN6"/>
<comment type="caution">
    <text evidence="3">The sequence shown here is derived from an EMBL/GenBank/DDBJ whole genome shotgun (WGS) entry which is preliminary data.</text>
</comment>
<dbReference type="GO" id="GO:0008234">
    <property type="term" value="F:cysteine-type peptidase activity"/>
    <property type="evidence" value="ECO:0007669"/>
    <property type="project" value="InterPro"/>
</dbReference>
<dbReference type="Pfam" id="PF01364">
    <property type="entry name" value="Peptidase_C25"/>
    <property type="match status" value="1"/>
</dbReference>
<accession>A0AA35SAN6</accession>
<organism evidence="3 4">
    <name type="scientific">Geodia barretti</name>
    <name type="common">Barrett's horny sponge</name>
    <dbReference type="NCBI Taxonomy" id="519541"/>
    <lineage>
        <taxon>Eukaryota</taxon>
        <taxon>Metazoa</taxon>
        <taxon>Porifera</taxon>
        <taxon>Demospongiae</taxon>
        <taxon>Heteroscleromorpha</taxon>
        <taxon>Tetractinellida</taxon>
        <taxon>Astrophorina</taxon>
        <taxon>Geodiidae</taxon>
        <taxon>Geodia</taxon>
    </lineage>
</organism>
<sequence length="890" mass="101198">MYQNFLLNYDEAKRWRVPTAGTAAAPTALDPGRSIGAGPAVQEQTNGERYKILVDKTGIYRLTSDDLRQKWGIDLSGLDPRRLHLRTNDREVPIYIYGEEDGRFDRGDFIDFLGIDAKNRYTRWNVYWLGAERTRGARVSEIHASPDNPTAKLVPSFRSKLYFEEDHFHNNLRHADPRDVSPDDKHGWFEALDFWYWTGVKNLADANEVDLEFPLYDLTQSFDPSNVRVTLQGGTPTDHEALVSINNIRIDEVKWPSQDVATVDKTLRVWNNLRDATKGEKNVITLARIDTTEEENTTAFPYHVYINSFEVEYTRLLKAVNDSLEFTTPATIDPYNARRQRRLEYTVQTFLSPDVTIFEHDGEVLVSKFQNPKIERVDLDRAERNRLREIHRINAEADGTSQPSLQDIPRVAYNATFQSVRQPVLVEASMPSDLLSPSNGVDYLIISHPVFLEPSKRLARWRSTPKGGGYRTKVVDVTQIYDIFSNGMVNPQAIKDFLTYAYKNWQSPALSYVTIMGDGTYDHRGVDKEVYPEPPELTGYIPTHYIWTISFGKTSVDHWYTTVNGIDELPDFYIGRLSVETLEQAENVVDKLINYEDKRPNGNWRRRILSVADDEINNSGDEIFKRSLTALSKNQALLGYENVPIYLEDVIDKVEANKAAYPELPQRVAKDMIIDAMGDGAVIAQYAGHGGRIVWAHEAIFDNRAVDQVSETDHLPFMLVLSCYNGYFDAPGEPSMAEKLLRKHKSGIIAMLSATRLTYGSGNDALNNIIFDMIFQRNIRQLGPISFDSKIEQLIEDGRGQLNVMLEYTLFGDPAMNLAMADYEVQANIETRTVAAGQLLKIAPGQIAEVTYDPAIKQKRFTPISNFNGRIYAKAVFPALIQPLREKKNS</sequence>
<dbReference type="GO" id="GO:0006508">
    <property type="term" value="P:proteolysis"/>
    <property type="evidence" value="ECO:0007669"/>
    <property type="project" value="InterPro"/>
</dbReference>
<dbReference type="SUPFAM" id="SSF52129">
    <property type="entry name" value="Caspase-like"/>
    <property type="match status" value="1"/>
</dbReference>
<name>A0AA35SAN6_GEOBA</name>